<sequence>MASRDNAGFDPSGHVNVDVNSYHPHPPGPPPPHTNHGNNHGQDGIDNGSPMTQHHQGIPIPQPFVFDGLPQTPQQQQQQSHQQLHPNFNGNGRQTPETQHGATHIHAPSGGETQSQKSNRLRKACDSCSIRKVKCDESGPPCKACAALEIPCTRNRPSRRRGPPNRHAEAIKKRRFGFDSPTDTGGGGGGFDSPTSPNNVAATLARFSSHAVLNAESICPFETLELLVDDFFTYIHPLCPFPHEPSFRAAFKSRQDLSNPLFLALLASMVGTLVASFPRKPRLHLKNQRREHMFPNSISLVERCHKVAVEARGSGYLDKDLTVYDAATSYFLGLSAAYTFQWRQCRLYFGETLTIVRVLGAHRVKDPGFQSAGGLPATFGADGSVMETPMQPVDCIKQEIGRRIFWIMVVGIRSMQQFGASFGELIIPPSTPNEPYPPFPLEIDDEYIYVDHIDLQPPGTISKLTGFNIGIKIYLTVSPVATMEMAYGIDEVFDWSRQKRIVEDCLMSAKNVLNGIPSELLLQPGTQHGGFPTDDQQWFPPATEYPGARSNGVEIFEMPTTLDGRRRLQFEIQKANIYASQLATRSYLVEKYWNLQESYERRKANAETAEALGSPGLSTGLDGLLPKQPASSNPDDVEEIVFREREAIVQDLLQVLGSINQTNMEPNAGSFINKIRQIASTLIDTPNQRKGPLALKSQDYLERFLDVLMKLERVSPGLKNETGEVDEEEELRNWADLRQYQMAFAQAGGFLTEIG</sequence>
<dbReference type="GO" id="GO:0000981">
    <property type="term" value="F:DNA-binding transcription factor activity, RNA polymerase II-specific"/>
    <property type="evidence" value="ECO:0007669"/>
    <property type="project" value="InterPro"/>
</dbReference>
<keyword evidence="5" id="KW-0539">Nucleus</keyword>
<evidence type="ECO:0000313" key="9">
    <source>
        <dbReference type="Proteomes" id="UP000016922"/>
    </source>
</evidence>
<dbReference type="GO" id="GO:0008270">
    <property type="term" value="F:zinc ion binding"/>
    <property type="evidence" value="ECO:0007669"/>
    <property type="project" value="InterPro"/>
</dbReference>
<keyword evidence="9" id="KW-1185">Reference proteome</keyword>
<feature type="compositionally biased region" description="Pro residues" evidence="6">
    <location>
        <begin position="24"/>
        <end position="33"/>
    </location>
</feature>
<dbReference type="HOGENOM" id="CLU_008244_1_0_1"/>
<dbReference type="InterPro" id="IPR051439">
    <property type="entry name" value="XlnR/Xlr1"/>
</dbReference>
<evidence type="ECO:0000256" key="2">
    <source>
        <dbReference type="ARBA" id="ARBA00023015"/>
    </source>
</evidence>
<accession>S3DB37</accession>
<evidence type="ECO:0000256" key="3">
    <source>
        <dbReference type="ARBA" id="ARBA00023125"/>
    </source>
</evidence>
<dbReference type="PROSITE" id="PS00463">
    <property type="entry name" value="ZN2_CY6_FUNGAL_1"/>
    <property type="match status" value="1"/>
</dbReference>
<dbReference type="PANTHER" id="PTHR47663">
    <property type="entry name" value="XYLANOLYTIC TRANSCRIPTIONAL ACTIVATOR XLNR-RELATED"/>
    <property type="match status" value="1"/>
</dbReference>
<dbReference type="OrthoDB" id="5284003at2759"/>
<evidence type="ECO:0000313" key="8">
    <source>
        <dbReference type="EMBL" id="EPE34294.1"/>
    </source>
</evidence>
<feature type="region of interest" description="Disordered" evidence="6">
    <location>
        <begin position="612"/>
        <end position="634"/>
    </location>
</feature>
<proteinExistence type="predicted"/>
<feature type="region of interest" description="Disordered" evidence="6">
    <location>
        <begin position="1"/>
        <end position="119"/>
    </location>
</feature>
<dbReference type="InterPro" id="IPR036864">
    <property type="entry name" value="Zn2-C6_fun-type_DNA-bd_sf"/>
</dbReference>
<dbReference type="STRING" id="1116229.S3DB37"/>
<dbReference type="SMART" id="SM00066">
    <property type="entry name" value="GAL4"/>
    <property type="match status" value="1"/>
</dbReference>
<dbReference type="OMA" id="QYVPPVW"/>
<dbReference type="Gene3D" id="4.10.240.10">
    <property type="entry name" value="Zn(2)-C6 fungal-type DNA-binding domain"/>
    <property type="match status" value="1"/>
</dbReference>
<keyword evidence="2" id="KW-0805">Transcription regulation</keyword>
<dbReference type="Proteomes" id="UP000016922">
    <property type="component" value="Unassembled WGS sequence"/>
</dbReference>
<evidence type="ECO:0000259" key="7">
    <source>
        <dbReference type="PROSITE" id="PS50048"/>
    </source>
</evidence>
<feature type="domain" description="Zn(2)-C6 fungal-type" evidence="7">
    <location>
        <begin position="124"/>
        <end position="154"/>
    </location>
</feature>
<feature type="compositionally biased region" description="Polar residues" evidence="6">
    <location>
        <begin position="84"/>
        <end position="101"/>
    </location>
</feature>
<dbReference type="PANTHER" id="PTHR47663:SF1">
    <property type="entry name" value="XYLANOLYTIC TRANSCRIPTIONAL ACTIVATOR XLNR-RELATED"/>
    <property type="match status" value="1"/>
</dbReference>
<evidence type="ECO:0000256" key="6">
    <source>
        <dbReference type="SAM" id="MobiDB-lite"/>
    </source>
</evidence>
<dbReference type="EMBL" id="KE145356">
    <property type="protein sequence ID" value="EPE34294.1"/>
    <property type="molecule type" value="Genomic_DNA"/>
</dbReference>
<evidence type="ECO:0000256" key="5">
    <source>
        <dbReference type="ARBA" id="ARBA00023242"/>
    </source>
</evidence>
<dbReference type="GO" id="GO:0003677">
    <property type="term" value="F:DNA binding"/>
    <property type="evidence" value="ECO:0007669"/>
    <property type="project" value="UniProtKB-KW"/>
</dbReference>
<feature type="compositionally biased region" description="Low complexity" evidence="6">
    <location>
        <begin position="71"/>
        <end position="83"/>
    </location>
</feature>
<dbReference type="eggNOG" id="ENOG502QT79">
    <property type="taxonomic scope" value="Eukaryota"/>
</dbReference>
<name>S3DB37_GLAL2</name>
<evidence type="ECO:0000256" key="4">
    <source>
        <dbReference type="ARBA" id="ARBA00023163"/>
    </source>
</evidence>
<gene>
    <name evidence="8" type="ORF">GLAREA_09988</name>
</gene>
<keyword evidence="4" id="KW-0804">Transcription</keyword>
<keyword evidence="3 8" id="KW-0238">DNA-binding</keyword>
<dbReference type="GeneID" id="19469035"/>
<dbReference type="KEGG" id="glz:GLAREA_09988"/>
<dbReference type="PROSITE" id="PS50048">
    <property type="entry name" value="ZN2_CY6_FUNGAL_2"/>
    <property type="match status" value="1"/>
</dbReference>
<protein>
    <submittedName>
        <fullName evidence="8">Zn2/Cys6 DNA-binding protein</fullName>
    </submittedName>
</protein>
<dbReference type="CDD" id="cd00067">
    <property type="entry name" value="GAL4"/>
    <property type="match status" value="1"/>
</dbReference>
<evidence type="ECO:0000256" key="1">
    <source>
        <dbReference type="ARBA" id="ARBA00022833"/>
    </source>
</evidence>
<organism evidence="8 9">
    <name type="scientific">Glarea lozoyensis (strain ATCC 20868 / MF5171)</name>
    <dbReference type="NCBI Taxonomy" id="1116229"/>
    <lineage>
        <taxon>Eukaryota</taxon>
        <taxon>Fungi</taxon>
        <taxon>Dikarya</taxon>
        <taxon>Ascomycota</taxon>
        <taxon>Pezizomycotina</taxon>
        <taxon>Leotiomycetes</taxon>
        <taxon>Helotiales</taxon>
        <taxon>Helotiaceae</taxon>
        <taxon>Glarea</taxon>
    </lineage>
</organism>
<dbReference type="Pfam" id="PF00172">
    <property type="entry name" value="Zn_clus"/>
    <property type="match status" value="1"/>
</dbReference>
<dbReference type="SUPFAM" id="SSF57701">
    <property type="entry name" value="Zn2/Cys6 DNA-binding domain"/>
    <property type="match status" value="1"/>
</dbReference>
<dbReference type="AlphaFoldDB" id="S3DB37"/>
<dbReference type="RefSeq" id="XP_008078229.1">
    <property type="nucleotide sequence ID" value="XM_008080038.1"/>
</dbReference>
<reference evidence="8 9" key="1">
    <citation type="journal article" date="2013" name="BMC Genomics">
        <title>Genomics-driven discovery of the pneumocandin biosynthetic gene cluster in the fungus Glarea lozoyensis.</title>
        <authorList>
            <person name="Chen L."/>
            <person name="Yue Q."/>
            <person name="Zhang X."/>
            <person name="Xiang M."/>
            <person name="Wang C."/>
            <person name="Li S."/>
            <person name="Che Y."/>
            <person name="Ortiz-Lopez F.J."/>
            <person name="Bills G.F."/>
            <person name="Liu X."/>
            <person name="An Z."/>
        </authorList>
    </citation>
    <scope>NUCLEOTIDE SEQUENCE [LARGE SCALE GENOMIC DNA]</scope>
    <source>
        <strain evidence="9">ATCC 20868 / MF5171</strain>
    </source>
</reference>
<dbReference type="CDD" id="cd12148">
    <property type="entry name" value="fungal_TF_MHR"/>
    <property type="match status" value="1"/>
</dbReference>
<dbReference type="InterPro" id="IPR001138">
    <property type="entry name" value="Zn2Cys6_DnaBD"/>
</dbReference>
<keyword evidence="1" id="KW-0862">Zinc</keyword>